<evidence type="ECO:0000256" key="1">
    <source>
        <dbReference type="SAM" id="MobiDB-lite"/>
    </source>
</evidence>
<feature type="compositionally biased region" description="Basic and acidic residues" evidence="1">
    <location>
        <begin position="8"/>
        <end position="26"/>
    </location>
</feature>
<dbReference type="AlphaFoldDB" id="A0AAD2CL67"/>
<keyword evidence="2" id="KW-1133">Transmembrane helix</keyword>
<evidence type="ECO:0000256" key="2">
    <source>
        <dbReference type="SAM" id="Phobius"/>
    </source>
</evidence>
<feature type="compositionally biased region" description="Acidic residues" evidence="1">
    <location>
        <begin position="54"/>
        <end position="63"/>
    </location>
</feature>
<dbReference type="EMBL" id="CAKOGP040000668">
    <property type="protein sequence ID" value="CAJ1937624.1"/>
    <property type="molecule type" value="Genomic_DNA"/>
</dbReference>
<gene>
    <name evidence="3" type="ORF">CYCCA115_LOCUS5737</name>
</gene>
<feature type="compositionally biased region" description="Low complexity" evidence="1">
    <location>
        <begin position="157"/>
        <end position="175"/>
    </location>
</feature>
<feature type="transmembrane region" description="Helical" evidence="2">
    <location>
        <begin position="108"/>
        <end position="130"/>
    </location>
</feature>
<feature type="region of interest" description="Disordered" evidence="1">
    <location>
        <begin position="1"/>
        <end position="85"/>
    </location>
</feature>
<keyword evidence="2" id="KW-0812">Transmembrane</keyword>
<reference evidence="3" key="1">
    <citation type="submission" date="2023-08" db="EMBL/GenBank/DDBJ databases">
        <authorList>
            <person name="Audoor S."/>
            <person name="Bilcke G."/>
        </authorList>
    </citation>
    <scope>NUCLEOTIDE SEQUENCE</scope>
</reference>
<keyword evidence="4" id="KW-1185">Reference proteome</keyword>
<comment type="caution">
    <text evidence="3">The sequence shown here is derived from an EMBL/GenBank/DDBJ whole genome shotgun (WGS) entry which is preliminary data.</text>
</comment>
<evidence type="ECO:0000313" key="4">
    <source>
        <dbReference type="Proteomes" id="UP001295423"/>
    </source>
</evidence>
<keyword evidence="2" id="KW-0472">Membrane</keyword>
<dbReference type="PROSITE" id="PS50231">
    <property type="entry name" value="RICIN_B_LECTIN"/>
    <property type="match status" value="1"/>
</dbReference>
<evidence type="ECO:0000313" key="3">
    <source>
        <dbReference type="EMBL" id="CAJ1937624.1"/>
    </source>
</evidence>
<proteinExistence type="predicted"/>
<feature type="region of interest" description="Disordered" evidence="1">
    <location>
        <begin position="156"/>
        <end position="175"/>
    </location>
</feature>
<sequence length="381" mass="43328">MIAGNQDTTKDQYHKDQQQEGQKSDDTGTTSQSLPPPPPPQEERMDASSSSCMESDDDSTGSDDVEKGKPKYGDVDSDTDDTVTLGDDDISHRPWVPMWFLNHGWQGVLAILIPILFVTVISSVFGHIFASSSQKEFAIDGQGGSNIDLSLVSRQNTTKSVSPTPTPTTSLPTVAPTTLMPSTLPSYSPSTVPTVAPTLEPVVSHDFMVRLYWHQDFYWQETYKETWWCMECAECKRFTLGDGWEGECVTPGSTPASCQEGDQIWVRRCKDERRLYTFEIIHNDGSGDQVRVHGTSLCFSMKNERYLELRNCDRTRPEQLFAPIEDTMKFELRPYDQRDLSDKEANCLSQRHHPKDKEMVGMFKCRTNINHETNYWTEFYR</sequence>
<accession>A0AAD2CL67</accession>
<protein>
    <submittedName>
        <fullName evidence="3">Uncharacterized protein</fullName>
    </submittedName>
</protein>
<dbReference type="Proteomes" id="UP001295423">
    <property type="component" value="Unassembled WGS sequence"/>
</dbReference>
<feature type="compositionally biased region" description="Basic and acidic residues" evidence="1">
    <location>
        <begin position="64"/>
        <end position="74"/>
    </location>
</feature>
<name>A0AAD2CL67_9STRA</name>
<organism evidence="3 4">
    <name type="scientific">Cylindrotheca closterium</name>
    <dbReference type="NCBI Taxonomy" id="2856"/>
    <lineage>
        <taxon>Eukaryota</taxon>
        <taxon>Sar</taxon>
        <taxon>Stramenopiles</taxon>
        <taxon>Ochrophyta</taxon>
        <taxon>Bacillariophyta</taxon>
        <taxon>Bacillariophyceae</taxon>
        <taxon>Bacillariophycidae</taxon>
        <taxon>Bacillariales</taxon>
        <taxon>Bacillariaceae</taxon>
        <taxon>Cylindrotheca</taxon>
    </lineage>
</organism>